<dbReference type="GO" id="GO:0009737">
    <property type="term" value="P:response to abscisic acid"/>
    <property type="evidence" value="ECO:0007669"/>
    <property type="project" value="UniProtKB-ARBA"/>
</dbReference>
<dbReference type="Pfam" id="PF00171">
    <property type="entry name" value="Aldedh"/>
    <property type="match status" value="1"/>
</dbReference>
<comment type="caution">
    <text evidence="8">The sequence shown here is derived from an EMBL/GenBank/DDBJ whole genome shotgun (WGS) entry which is preliminary data.</text>
</comment>
<keyword evidence="2 5" id="KW-0560">Oxidoreductase</keyword>
<protein>
    <recommendedName>
        <fullName evidence="5">Aldehyde dehydrogenase</fullName>
    </recommendedName>
</protein>
<sequence length="423" mass="46978">MESPRNLQGDLESMRMFYRSGGSKEVSWRKSQLKGLKSFLEENEVDIMMALKQDLGKHYVEAFRDEVGTLIKSLNLALKSLKKWMSPKKAKLPAIALLSTAELVPEPLGLVLVFSSWNFPFGVSLEPLIGALAAGNTVVLKPSELAPTCSSLLANTMPTYLDGIGVKVIQGGPDVGEQLLQERWDKIFFTGSPRVARIVMSAAATYLTPVVLELGGKCPAVFDSLSCSWDREAAVKRILVGKFGTCAGQACITIDYILVERKFLSTVVDLMKVITRKMFGENPRESNCMARIVNEQNFLRLKNLIEDPMVKSSIVYGGKTDEENLFIEPTILVDPPPESAIMTEEIFGPLLPIITLEKIEDSVEFIKLRPKPLALYVFTKSKSLERRIISETCSGSVTINDAIIQVLFNISEHFIVFDYTNIN</sequence>
<dbReference type="InterPro" id="IPR016162">
    <property type="entry name" value="Ald_DH_N"/>
</dbReference>
<dbReference type="PANTHER" id="PTHR43570:SF30">
    <property type="entry name" value="ALDEHYDE DEHYDROGENASE"/>
    <property type="match status" value="1"/>
</dbReference>
<dbReference type="Proteomes" id="UP000237105">
    <property type="component" value="Unassembled WGS sequence"/>
</dbReference>
<feature type="active site" evidence="6">
    <location>
        <position position="251"/>
    </location>
</feature>
<name>A0A2P5CDG2_PARAD</name>
<dbReference type="InterPro" id="IPR016163">
    <property type="entry name" value="Ald_DH_C"/>
</dbReference>
<dbReference type="Gene3D" id="3.40.309.10">
    <property type="entry name" value="Aldehyde Dehydrogenase, Chain A, domain 2"/>
    <property type="match status" value="1"/>
</dbReference>
<evidence type="ECO:0000313" key="9">
    <source>
        <dbReference type="Proteomes" id="UP000237105"/>
    </source>
</evidence>
<dbReference type="PIRSF" id="PIRSF036492">
    <property type="entry name" value="ALDH"/>
    <property type="match status" value="1"/>
</dbReference>
<evidence type="ECO:0000256" key="2">
    <source>
        <dbReference type="ARBA" id="ARBA00023002"/>
    </source>
</evidence>
<dbReference type="InterPro" id="IPR012394">
    <property type="entry name" value="Aldehyde_DH_NAD(P)"/>
</dbReference>
<dbReference type="OrthoDB" id="440325at2759"/>
<proteinExistence type="inferred from homology"/>
<dbReference type="EMBL" id="JXTB01000143">
    <property type="protein sequence ID" value="PON59045.1"/>
    <property type="molecule type" value="Genomic_DNA"/>
</dbReference>
<keyword evidence="9" id="KW-1185">Reference proteome</keyword>
<evidence type="ECO:0000259" key="7">
    <source>
        <dbReference type="Pfam" id="PF00171"/>
    </source>
</evidence>
<dbReference type="STRING" id="3476.A0A2P5CDG2"/>
<evidence type="ECO:0000256" key="5">
    <source>
        <dbReference type="PIRNR" id="PIRNR036492"/>
    </source>
</evidence>
<comment type="similarity">
    <text evidence="1 5">Belongs to the aldehyde dehydrogenase family.</text>
</comment>
<evidence type="ECO:0000313" key="8">
    <source>
        <dbReference type="EMBL" id="PON59045.1"/>
    </source>
</evidence>
<evidence type="ECO:0000256" key="6">
    <source>
        <dbReference type="PIRSR" id="PIRSR036492-1"/>
    </source>
</evidence>
<dbReference type="GO" id="GO:0005737">
    <property type="term" value="C:cytoplasm"/>
    <property type="evidence" value="ECO:0007669"/>
    <property type="project" value="TreeGrafter"/>
</dbReference>
<feature type="active site" evidence="6">
    <location>
        <position position="213"/>
    </location>
</feature>
<dbReference type="SUPFAM" id="SSF53720">
    <property type="entry name" value="ALDH-like"/>
    <property type="match status" value="1"/>
</dbReference>
<dbReference type="AlphaFoldDB" id="A0A2P5CDG2"/>
<dbReference type="GO" id="GO:0004029">
    <property type="term" value="F:aldehyde dehydrogenase (NAD+) activity"/>
    <property type="evidence" value="ECO:0007669"/>
    <property type="project" value="UniProtKB-EC"/>
</dbReference>
<keyword evidence="3" id="KW-0520">NAD</keyword>
<dbReference type="InterPro" id="IPR016161">
    <property type="entry name" value="Ald_DH/histidinol_DH"/>
</dbReference>
<gene>
    <name evidence="8" type="ORF">PanWU01x14_161640</name>
</gene>
<dbReference type="GO" id="GO:0009414">
    <property type="term" value="P:response to water deprivation"/>
    <property type="evidence" value="ECO:0007669"/>
    <property type="project" value="UniProtKB-ARBA"/>
</dbReference>
<evidence type="ECO:0000256" key="3">
    <source>
        <dbReference type="ARBA" id="ARBA00023027"/>
    </source>
</evidence>
<dbReference type="FunFam" id="3.40.605.10:FF:000004">
    <property type="entry name" value="Aldehyde dehydrogenase"/>
    <property type="match status" value="1"/>
</dbReference>
<dbReference type="Gene3D" id="3.40.605.10">
    <property type="entry name" value="Aldehyde Dehydrogenase, Chain A, domain 1"/>
    <property type="match status" value="1"/>
</dbReference>
<accession>A0A2P5CDG2</accession>
<dbReference type="GO" id="GO:0006081">
    <property type="term" value="P:aldehyde metabolic process"/>
    <property type="evidence" value="ECO:0007669"/>
    <property type="project" value="InterPro"/>
</dbReference>
<dbReference type="InterPro" id="IPR015590">
    <property type="entry name" value="Aldehyde_DH_dom"/>
</dbReference>
<comment type="catalytic activity">
    <reaction evidence="4">
        <text>an aldehyde + NAD(+) + H2O = a carboxylate + NADH + 2 H(+)</text>
        <dbReference type="Rhea" id="RHEA:16185"/>
        <dbReference type="ChEBI" id="CHEBI:15377"/>
        <dbReference type="ChEBI" id="CHEBI:15378"/>
        <dbReference type="ChEBI" id="CHEBI:17478"/>
        <dbReference type="ChEBI" id="CHEBI:29067"/>
        <dbReference type="ChEBI" id="CHEBI:57540"/>
        <dbReference type="ChEBI" id="CHEBI:57945"/>
        <dbReference type="EC" id="1.2.1.3"/>
    </reaction>
</comment>
<organism evidence="8 9">
    <name type="scientific">Parasponia andersonii</name>
    <name type="common">Sponia andersonii</name>
    <dbReference type="NCBI Taxonomy" id="3476"/>
    <lineage>
        <taxon>Eukaryota</taxon>
        <taxon>Viridiplantae</taxon>
        <taxon>Streptophyta</taxon>
        <taxon>Embryophyta</taxon>
        <taxon>Tracheophyta</taxon>
        <taxon>Spermatophyta</taxon>
        <taxon>Magnoliopsida</taxon>
        <taxon>eudicotyledons</taxon>
        <taxon>Gunneridae</taxon>
        <taxon>Pentapetalae</taxon>
        <taxon>rosids</taxon>
        <taxon>fabids</taxon>
        <taxon>Rosales</taxon>
        <taxon>Cannabaceae</taxon>
        <taxon>Parasponia</taxon>
    </lineage>
</organism>
<feature type="domain" description="Aldehyde dehydrogenase" evidence="7">
    <location>
        <begin position="26"/>
        <end position="403"/>
    </location>
</feature>
<reference evidence="9" key="1">
    <citation type="submission" date="2016-06" db="EMBL/GenBank/DDBJ databases">
        <title>Parallel loss of symbiosis genes in relatives of nitrogen-fixing non-legume Parasponia.</title>
        <authorList>
            <person name="Van Velzen R."/>
            <person name="Holmer R."/>
            <person name="Bu F."/>
            <person name="Rutten L."/>
            <person name="Van Zeijl A."/>
            <person name="Liu W."/>
            <person name="Santuari L."/>
            <person name="Cao Q."/>
            <person name="Sharma T."/>
            <person name="Shen D."/>
            <person name="Roswanjaya Y."/>
            <person name="Wardhani T."/>
            <person name="Kalhor M.S."/>
            <person name="Jansen J."/>
            <person name="Van den Hoogen J."/>
            <person name="Gungor B."/>
            <person name="Hartog M."/>
            <person name="Hontelez J."/>
            <person name="Verver J."/>
            <person name="Yang W.-C."/>
            <person name="Schijlen E."/>
            <person name="Repin R."/>
            <person name="Schilthuizen M."/>
            <person name="Schranz E."/>
            <person name="Heidstra R."/>
            <person name="Miyata K."/>
            <person name="Fedorova E."/>
            <person name="Kohlen W."/>
            <person name="Bisseling T."/>
            <person name="Smit S."/>
            <person name="Geurts R."/>
        </authorList>
    </citation>
    <scope>NUCLEOTIDE SEQUENCE [LARGE SCALE GENOMIC DNA]</scope>
    <source>
        <strain evidence="9">cv. WU1-14</strain>
    </source>
</reference>
<dbReference type="PANTHER" id="PTHR43570">
    <property type="entry name" value="ALDEHYDE DEHYDROGENASE"/>
    <property type="match status" value="1"/>
</dbReference>
<dbReference type="FunFam" id="3.40.309.10:FF:000003">
    <property type="entry name" value="Aldehyde dehydrogenase"/>
    <property type="match status" value="1"/>
</dbReference>
<evidence type="ECO:0000256" key="4">
    <source>
        <dbReference type="ARBA" id="ARBA00049194"/>
    </source>
</evidence>
<evidence type="ECO:0000256" key="1">
    <source>
        <dbReference type="ARBA" id="ARBA00009986"/>
    </source>
</evidence>